<keyword evidence="3 6" id="KW-0285">Flavoprotein</keyword>
<dbReference type="InterPro" id="IPR006089">
    <property type="entry name" value="Acyl-CoA_DH_CS"/>
</dbReference>
<keyword evidence="11" id="KW-1185">Reference proteome</keyword>
<evidence type="ECO:0000259" key="7">
    <source>
        <dbReference type="Pfam" id="PF00441"/>
    </source>
</evidence>
<reference evidence="10" key="2">
    <citation type="submission" date="2020-09" db="EMBL/GenBank/DDBJ databases">
        <authorList>
            <person name="Sun Q."/>
            <person name="Zhou Y."/>
        </authorList>
    </citation>
    <scope>NUCLEOTIDE SEQUENCE</scope>
    <source>
        <strain evidence="10">CGMCC 1.16067</strain>
    </source>
</reference>
<dbReference type="Pfam" id="PF00441">
    <property type="entry name" value="Acyl-CoA_dh_1"/>
    <property type="match status" value="1"/>
</dbReference>
<dbReference type="InterPro" id="IPR006091">
    <property type="entry name" value="Acyl-CoA_Oxase/DH_mid-dom"/>
</dbReference>
<dbReference type="InterPro" id="IPR009100">
    <property type="entry name" value="AcylCoA_DH/oxidase_NM_dom_sf"/>
</dbReference>
<evidence type="ECO:0000256" key="6">
    <source>
        <dbReference type="RuleBase" id="RU362125"/>
    </source>
</evidence>
<dbReference type="FunFam" id="1.20.140.10:FF:000001">
    <property type="entry name" value="Acyl-CoA dehydrogenase"/>
    <property type="match status" value="1"/>
</dbReference>
<dbReference type="PANTHER" id="PTHR43884">
    <property type="entry name" value="ACYL-COA DEHYDROGENASE"/>
    <property type="match status" value="1"/>
</dbReference>
<comment type="caution">
    <text evidence="10">The sequence shown here is derived from an EMBL/GenBank/DDBJ whole genome shotgun (WGS) entry which is preliminary data.</text>
</comment>
<keyword evidence="5 6" id="KW-0560">Oxidoreductase</keyword>
<dbReference type="SUPFAM" id="SSF56645">
    <property type="entry name" value="Acyl-CoA dehydrogenase NM domain-like"/>
    <property type="match status" value="1"/>
</dbReference>
<dbReference type="EMBL" id="BMKQ01000001">
    <property type="protein sequence ID" value="GGF52774.1"/>
    <property type="molecule type" value="Genomic_DNA"/>
</dbReference>
<dbReference type="InterPro" id="IPR037069">
    <property type="entry name" value="AcylCoA_DH/ox_N_sf"/>
</dbReference>
<dbReference type="Gene3D" id="1.20.140.10">
    <property type="entry name" value="Butyryl-CoA Dehydrogenase, subunit A, domain 3"/>
    <property type="match status" value="1"/>
</dbReference>
<dbReference type="SUPFAM" id="SSF47203">
    <property type="entry name" value="Acyl-CoA dehydrogenase C-terminal domain-like"/>
    <property type="match status" value="1"/>
</dbReference>
<name>A0A917F5X7_9ACTN</name>
<evidence type="ECO:0000256" key="3">
    <source>
        <dbReference type="ARBA" id="ARBA00022630"/>
    </source>
</evidence>
<evidence type="ECO:0000256" key="5">
    <source>
        <dbReference type="ARBA" id="ARBA00023002"/>
    </source>
</evidence>
<dbReference type="PANTHER" id="PTHR43884:SF12">
    <property type="entry name" value="ISOVALERYL-COA DEHYDROGENASE, MITOCHONDRIAL-RELATED"/>
    <property type="match status" value="1"/>
</dbReference>
<evidence type="ECO:0000259" key="8">
    <source>
        <dbReference type="Pfam" id="PF02770"/>
    </source>
</evidence>
<keyword evidence="4 6" id="KW-0274">FAD</keyword>
<dbReference type="AlphaFoldDB" id="A0A917F5X7"/>
<evidence type="ECO:0000259" key="9">
    <source>
        <dbReference type="Pfam" id="PF02771"/>
    </source>
</evidence>
<dbReference type="Proteomes" id="UP000649179">
    <property type="component" value="Unassembled WGS sequence"/>
</dbReference>
<dbReference type="FunFam" id="2.40.110.10:FF:000002">
    <property type="entry name" value="Acyl-CoA dehydrogenase fadE12"/>
    <property type="match status" value="1"/>
</dbReference>
<dbReference type="GO" id="GO:0050660">
    <property type="term" value="F:flavin adenine dinucleotide binding"/>
    <property type="evidence" value="ECO:0007669"/>
    <property type="project" value="InterPro"/>
</dbReference>
<dbReference type="RefSeq" id="WP_188780367.1">
    <property type="nucleotide sequence ID" value="NZ_BMKQ01000001.1"/>
</dbReference>
<feature type="domain" description="Acyl-CoA oxidase/dehydrogenase middle" evidence="8">
    <location>
        <begin position="125"/>
        <end position="220"/>
    </location>
</feature>
<dbReference type="Gene3D" id="1.10.540.10">
    <property type="entry name" value="Acyl-CoA dehydrogenase/oxidase, N-terminal domain"/>
    <property type="match status" value="1"/>
</dbReference>
<evidence type="ECO:0000256" key="2">
    <source>
        <dbReference type="ARBA" id="ARBA00009347"/>
    </source>
</evidence>
<evidence type="ECO:0000256" key="1">
    <source>
        <dbReference type="ARBA" id="ARBA00001974"/>
    </source>
</evidence>
<evidence type="ECO:0000313" key="10">
    <source>
        <dbReference type="EMBL" id="GGF52774.1"/>
    </source>
</evidence>
<gene>
    <name evidence="10" type="ORF">GCM10011519_28450</name>
</gene>
<dbReference type="GO" id="GO:0003995">
    <property type="term" value="F:acyl-CoA dehydrogenase activity"/>
    <property type="evidence" value="ECO:0007669"/>
    <property type="project" value="InterPro"/>
</dbReference>
<sequence>MTFELTLTGAQHELVRRAHTFAEDVIRPVSAKYDKLEECPWDIVDEAAGQGFYNALFYADLIADPTGLSLPLFLEEIFWGCAGIGLTIVLPALALSSLNQAGTPDQIAQWAPEMFGTPGDIKLAALAVSEPQGGSDVAHLQTRAVRDGDDWVLDGTKIWIGNGGIADVTIVNAVVDPDLGTKGQALFVVPKNTPGMTQVRKLTKLGHRASHTAELAFEGCRIPGENLLGGVDKLEHKLAKAREGGETRSGALGTFEQTRPMVAAMALGVARAAFEYACQYAAEREAFGGPIIDNQGVAFPLADIGADIDAARLLCWRASWMAASGVPFRMSEGSMSKLKASEVAVRATEQAVQVLGGWGYVDDHPVEKWYRDAKLYTIFEGTSEIQRMVIGRTLPGATAEGPLHHHLPGDHDGLSRRFGHGSLARARAGEVFLKMAEKAPGALLELGGRLASPGR</sequence>
<dbReference type="InterPro" id="IPR009075">
    <property type="entry name" value="AcylCo_DH/oxidase_C"/>
</dbReference>
<dbReference type="Pfam" id="PF02771">
    <property type="entry name" value="Acyl-CoA_dh_N"/>
    <property type="match status" value="1"/>
</dbReference>
<feature type="domain" description="Acyl-CoA dehydrogenase/oxidase N-terminal" evidence="9">
    <location>
        <begin position="10"/>
        <end position="114"/>
    </location>
</feature>
<dbReference type="InterPro" id="IPR046373">
    <property type="entry name" value="Acyl-CoA_Oxase/DH_mid-dom_sf"/>
</dbReference>
<dbReference type="InterPro" id="IPR013786">
    <property type="entry name" value="AcylCoA_DH/ox_N"/>
</dbReference>
<proteinExistence type="inferred from homology"/>
<evidence type="ECO:0000256" key="4">
    <source>
        <dbReference type="ARBA" id="ARBA00022827"/>
    </source>
</evidence>
<dbReference type="InterPro" id="IPR036250">
    <property type="entry name" value="AcylCo_DH-like_C"/>
</dbReference>
<protein>
    <submittedName>
        <fullName evidence="10">Acyl-CoA dehydrogenase</fullName>
    </submittedName>
</protein>
<comment type="similarity">
    <text evidence="2 6">Belongs to the acyl-CoA dehydrogenase family.</text>
</comment>
<comment type="cofactor">
    <cofactor evidence="1 6">
        <name>FAD</name>
        <dbReference type="ChEBI" id="CHEBI:57692"/>
    </cofactor>
</comment>
<dbReference type="Pfam" id="PF02770">
    <property type="entry name" value="Acyl-CoA_dh_M"/>
    <property type="match status" value="1"/>
</dbReference>
<reference evidence="10" key="1">
    <citation type="journal article" date="2014" name="Int. J. Syst. Evol. Microbiol.">
        <title>Complete genome sequence of Corynebacterium casei LMG S-19264T (=DSM 44701T), isolated from a smear-ripened cheese.</title>
        <authorList>
            <consortium name="US DOE Joint Genome Institute (JGI-PGF)"/>
            <person name="Walter F."/>
            <person name="Albersmeier A."/>
            <person name="Kalinowski J."/>
            <person name="Ruckert C."/>
        </authorList>
    </citation>
    <scope>NUCLEOTIDE SEQUENCE</scope>
    <source>
        <strain evidence="10">CGMCC 1.16067</strain>
    </source>
</reference>
<dbReference type="Gene3D" id="2.40.110.10">
    <property type="entry name" value="Butyryl-CoA Dehydrogenase, subunit A, domain 2"/>
    <property type="match status" value="1"/>
</dbReference>
<dbReference type="PROSITE" id="PS00073">
    <property type="entry name" value="ACYL_COA_DH_2"/>
    <property type="match status" value="1"/>
</dbReference>
<evidence type="ECO:0000313" key="11">
    <source>
        <dbReference type="Proteomes" id="UP000649179"/>
    </source>
</evidence>
<accession>A0A917F5X7</accession>
<feature type="domain" description="Acyl-CoA dehydrogenase/oxidase C-terminal" evidence="7">
    <location>
        <begin position="251"/>
        <end position="393"/>
    </location>
</feature>
<organism evidence="10 11">
    <name type="scientific">Marmoricola endophyticus</name>
    <dbReference type="NCBI Taxonomy" id="2040280"/>
    <lineage>
        <taxon>Bacteria</taxon>
        <taxon>Bacillati</taxon>
        <taxon>Actinomycetota</taxon>
        <taxon>Actinomycetes</taxon>
        <taxon>Propionibacteriales</taxon>
        <taxon>Nocardioidaceae</taxon>
        <taxon>Marmoricola</taxon>
    </lineage>
</organism>